<evidence type="ECO:0000313" key="1">
    <source>
        <dbReference type="EMBL" id="XAE41699.1"/>
    </source>
</evidence>
<gene>
    <name evidence="1" type="ORF">AAC691_15590</name>
</gene>
<dbReference type="EMBL" id="CP152276">
    <property type="protein sequence ID" value="XAE41699.1"/>
    <property type="molecule type" value="Genomic_DNA"/>
</dbReference>
<dbReference type="RefSeq" id="WP_342627576.1">
    <property type="nucleotide sequence ID" value="NZ_CP152276.1"/>
</dbReference>
<protein>
    <recommendedName>
        <fullName evidence="3">Tail assembly chaperone</fullName>
    </recommendedName>
</protein>
<evidence type="ECO:0000313" key="2">
    <source>
        <dbReference type="Proteomes" id="UP001449795"/>
    </source>
</evidence>
<keyword evidence="2" id="KW-1185">Reference proteome</keyword>
<name>A0ABZ3D1R9_9PROT</name>
<proteinExistence type="predicted"/>
<dbReference type="Proteomes" id="UP001449795">
    <property type="component" value="Chromosome"/>
</dbReference>
<accession>A0ABZ3D1R9</accession>
<reference evidence="1 2" key="1">
    <citation type="submission" date="2024-04" db="EMBL/GenBank/DDBJ databases">
        <title>Complete genome sequence of Nguyenibacter vanlangesis HBCM-1154, a strain capable of nitrogen fixation, IAA production, and phosphorus solubilization isolated from sugarcane soil.</title>
        <authorList>
            <person name="MY HANH P."/>
        </authorList>
    </citation>
    <scope>NUCLEOTIDE SEQUENCE [LARGE SCALE GENOMIC DNA]</scope>
    <source>
        <strain evidence="1 2">HBCM 1154</strain>
    </source>
</reference>
<organism evidence="1 2">
    <name type="scientific">Nguyenibacter vanlangensis</name>
    <dbReference type="NCBI Taxonomy" id="1216886"/>
    <lineage>
        <taxon>Bacteria</taxon>
        <taxon>Pseudomonadati</taxon>
        <taxon>Pseudomonadota</taxon>
        <taxon>Alphaproteobacteria</taxon>
        <taxon>Acetobacterales</taxon>
        <taxon>Acetobacteraceae</taxon>
        <taxon>Nguyenibacter</taxon>
    </lineage>
</organism>
<sequence length="123" mass="13342">MKYATIPSDAVDIAERDYHALFLAQSKGASIVPGPDGTPRAISRADGEEIDLSTVTEDSDFRAVHSVRDEARIALAHARKYVYDHFSILNDPTPDAWVAYLKALMAIENGADTVSTELPAAPQ</sequence>
<evidence type="ECO:0008006" key="3">
    <source>
        <dbReference type="Google" id="ProtNLM"/>
    </source>
</evidence>